<comment type="caution">
    <text evidence="2">The sequence shown here is derived from an EMBL/GenBank/DDBJ whole genome shotgun (WGS) entry which is preliminary data.</text>
</comment>
<dbReference type="AlphaFoldDB" id="A0A8B6HTD4"/>
<name>A0A8B6HTD4_MYTGA</name>
<evidence type="ECO:0000256" key="1">
    <source>
        <dbReference type="SAM" id="MobiDB-lite"/>
    </source>
</evidence>
<organism evidence="2 3">
    <name type="scientific">Mytilus galloprovincialis</name>
    <name type="common">Mediterranean mussel</name>
    <dbReference type="NCBI Taxonomy" id="29158"/>
    <lineage>
        <taxon>Eukaryota</taxon>
        <taxon>Metazoa</taxon>
        <taxon>Spiralia</taxon>
        <taxon>Lophotrochozoa</taxon>
        <taxon>Mollusca</taxon>
        <taxon>Bivalvia</taxon>
        <taxon>Autobranchia</taxon>
        <taxon>Pteriomorphia</taxon>
        <taxon>Mytilida</taxon>
        <taxon>Mytiloidea</taxon>
        <taxon>Mytilidae</taxon>
        <taxon>Mytilinae</taxon>
        <taxon>Mytilus</taxon>
    </lineage>
</organism>
<dbReference type="Proteomes" id="UP000596742">
    <property type="component" value="Unassembled WGS sequence"/>
</dbReference>
<keyword evidence="3" id="KW-1185">Reference proteome</keyword>
<proteinExistence type="predicted"/>
<accession>A0A8B6HTD4</accession>
<feature type="non-terminal residue" evidence="2">
    <location>
        <position position="168"/>
    </location>
</feature>
<sequence length="168" mass="19366">KWGHIHCTIPISHTGRWFRNEAQCILLPRSLCLTSGKGVLQLPSGLQRGKEINGLKLLRYFPEKNEVVEKLSSDESENASHVPEKNEVVNHPYGPNGAYFKTCKKKPPVKSKHDTTQPLRKHLRKNEFDNYRGVPTLAEFILIQNTEYVNPNSSYTKTQMQQTEKKYF</sequence>
<gene>
    <name evidence="2" type="ORF">MGAL_10B023813</name>
</gene>
<protein>
    <submittedName>
        <fullName evidence="2">Uncharacterized protein</fullName>
    </submittedName>
</protein>
<evidence type="ECO:0000313" key="2">
    <source>
        <dbReference type="EMBL" id="VDI83702.1"/>
    </source>
</evidence>
<evidence type="ECO:0000313" key="3">
    <source>
        <dbReference type="Proteomes" id="UP000596742"/>
    </source>
</evidence>
<feature type="region of interest" description="Disordered" evidence="1">
    <location>
        <begin position="72"/>
        <end position="91"/>
    </location>
</feature>
<dbReference type="EMBL" id="UYJE01010497">
    <property type="protein sequence ID" value="VDI83702.1"/>
    <property type="molecule type" value="Genomic_DNA"/>
</dbReference>
<reference evidence="2" key="1">
    <citation type="submission" date="2018-11" db="EMBL/GenBank/DDBJ databases">
        <authorList>
            <person name="Alioto T."/>
            <person name="Alioto T."/>
        </authorList>
    </citation>
    <scope>NUCLEOTIDE SEQUENCE</scope>
</reference>